<organism evidence="2 3">
    <name type="scientific">Streptomyces violarus</name>
    <dbReference type="NCBI Taxonomy" id="67380"/>
    <lineage>
        <taxon>Bacteria</taxon>
        <taxon>Bacillati</taxon>
        <taxon>Actinomycetota</taxon>
        <taxon>Actinomycetes</taxon>
        <taxon>Kitasatosporales</taxon>
        <taxon>Streptomycetaceae</taxon>
        <taxon>Streptomyces</taxon>
    </lineage>
</organism>
<dbReference type="AlphaFoldDB" id="A0A7W4ZSK1"/>
<dbReference type="Proteomes" id="UP000572907">
    <property type="component" value="Unassembled WGS sequence"/>
</dbReference>
<keyword evidence="3" id="KW-1185">Reference proteome</keyword>
<evidence type="ECO:0000256" key="1">
    <source>
        <dbReference type="SAM" id="MobiDB-lite"/>
    </source>
</evidence>
<evidence type="ECO:0008006" key="4">
    <source>
        <dbReference type="Google" id="ProtNLM"/>
    </source>
</evidence>
<feature type="region of interest" description="Disordered" evidence="1">
    <location>
        <begin position="79"/>
        <end position="133"/>
    </location>
</feature>
<proteinExistence type="predicted"/>
<comment type="caution">
    <text evidence="2">The sequence shown here is derived from an EMBL/GenBank/DDBJ whole genome shotgun (WGS) entry which is preliminary data.</text>
</comment>
<name>A0A7W4ZSK1_9ACTN</name>
<feature type="compositionally biased region" description="Basic and acidic residues" evidence="1">
    <location>
        <begin position="79"/>
        <end position="90"/>
    </location>
</feature>
<feature type="compositionally biased region" description="Basic residues" evidence="1">
    <location>
        <begin position="123"/>
        <end position="133"/>
    </location>
</feature>
<reference evidence="2 3" key="1">
    <citation type="submission" date="2020-08" db="EMBL/GenBank/DDBJ databases">
        <title>Genomic Encyclopedia of Type Strains, Phase III (KMG-III): the genomes of soil and plant-associated and newly described type strains.</title>
        <authorList>
            <person name="Whitman W."/>
        </authorList>
    </citation>
    <scope>NUCLEOTIDE SEQUENCE [LARGE SCALE GENOMIC DNA]</scope>
    <source>
        <strain evidence="2 3">CECT 3237</strain>
    </source>
</reference>
<evidence type="ECO:0000313" key="2">
    <source>
        <dbReference type="EMBL" id="MBB3077894.1"/>
    </source>
</evidence>
<feature type="compositionally biased region" description="Low complexity" evidence="1">
    <location>
        <begin position="110"/>
        <end position="122"/>
    </location>
</feature>
<accession>A0A7W4ZSK1</accession>
<sequence>MSSAARTALAAEWDRCRWVWNECVAKSRAVYLHNKATGEKRTCGPAQLDRMLTAARKTIRWLGEGSSVVQRQVIRDFGRSRAKAHKDIEARLPMARRAGMPTHKKKRGPTLRTAAAAAPRPRAGGRRGRLTPR</sequence>
<evidence type="ECO:0000313" key="3">
    <source>
        <dbReference type="Proteomes" id="UP000572907"/>
    </source>
</evidence>
<gene>
    <name evidence="2" type="ORF">FHS41_004401</name>
</gene>
<dbReference type="EMBL" id="JACHXE010000004">
    <property type="protein sequence ID" value="MBB3077894.1"/>
    <property type="molecule type" value="Genomic_DNA"/>
</dbReference>
<protein>
    <recommendedName>
        <fullName evidence="4">Transposase</fullName>
    </recommendedName>
</protein>